<dbReference type="EMBL" id="QWIK01000149">
    <property type="protein sequence ID" value="RMY12016.1"/>
    <property type="molecule type" value="Genomic_DNA"/>
</dbReference>
<evidence type="ECO:0000313" key="4">
    <source>
        <dbReference type="Proteomes" id="UP000282582"/>
    </source>
</evidence>
<reference evidence="3 4" key="1">
    <citation type="journal article" date="2018" name="BMC Genomics">
        <title>Genomic evidence for intraspecific hybridization in a clonal and extremely halotolerant yeast.</title>
        <authorList>
            <person name="Gostincar C."/>
            <person name="Stajich J.E."/>
            <person name="Zupancic J."/>
            <person name="Zalar P."/>
            <person name="Gunde-Cimerman N."/>
        </authorList>
    </citation>
    <scope>NUCLEOTIDE SEQUENCE [LARGE SCALE GENOMIC DNA]</scope>
    <source>
        <strain evidence="3 4">EXF-6654</strain>
    </source>
</reference>
<feature type="chain" id="PRO_5018043162" evidence="2">
    <location>
        <begin position="21"/>
        <end position="963"/>
    </location>
</feature>
<dbReference type="Proteomes" id="UP000282582">
    <property type="component" value="Unassembled WGS sequence"/>
</dbReference>
<evidence type="ECO:0000256" key="1">
    <source>
        <dbReference type="SAM" id="MobiDB-lite"/>
    </source>
</evidence>
<dbReference type="AlphaFoldDB" id="A0A3M6Z9I9"/>
<evidence type="ECO:0000313" key="3">
    <source>
        <dbReference type="EMBL" id="RMY12016.1"/>
    </source>
</evidence>
<protein>
    <submittedName>
        <fullName evidence="3">Uncharacterized protein</fullName>
    </submittedName>
</protein>
<feature type="signal peptide" evidence="2">
    <location>
        <begin position="1"/>
        <end position="20"/>
    </location>
</feature>
<feature type="compositionally biased region" description="Low complexity" evidence="1">
    <location>
        <begin position="649"/>
        <end position="667"/>
    </location>
</feature>
<comment type="caution">
    <text evidence="3">The sequence shown here is derived from an EMBL/GenBank/DDBJ whole genome shotgun (WGS) entry which is preliminary data.</text>
</comment>
<dbReference type="VEuPathDB" id="FungiDB:BTJ68_05070"/>
<keyword evidence="2" id="KW-0732">Signal</keyword>
<dbReference type="VEuPathDB" id="FungiDB:BTJ68_12182"/>
<name>A0A3M6Z9I9_HORWE</name>
<feature type="region of interest" description="Disordered" evidence="1">
    <location>
        <begin position="649"/>
        <end position="670"/>
    </location>
</feature>
<gene>
    <name evidence="3" type="ORF">D0868_02806</name>
</gene>
<organism evidence="3 4">
    <name type="scientific">Hortaea werneckii</name>
    <name type="common">Black yeast</name>
    <name type="synonym">Cladosporium werneckii</name>
    <dbReference type="NCBI Taxonomy" id="91943"/>
    <lineage>
        <taxon>Eukaryota</taxon>
        <taxon>Fungi</taxon>
        <taxon>Dikarya</taxon>
        <taxon>Ascomycota</taxon>
        <taxon>Pezizomycotina</taxon>
        <taxon>Dothideomycetes</taxon>
        <taxon>Dothideomycetidae</taxon>
        <taxon>Mycosphaerellales</taxon>
        <taxon>Teratosphaeriaceae</taxon>
        <taxon>Hortaea</taxon>
    </lineage>
</organism>
<proteinExistence type="predicted"/>
<sequence>MAVGTMSLLITLFLTSLACAQSSIPILYRDSVFTTNTCLRRSVYVYTSESSTYVVTDFGTTSLAASPTYCANASISTSTVYGLAQTITTALPASTVTIYQQQILPTTLASSEAQPTATILADSGFETGNENPFNTSSSGSGVSAAVVQSGPLLPFSGDSYLLITFDDPTSPASNVRRQANTPLTYNVTQQFAATARTTYLLSAYAAQVGSGASEPSCSLTICADPGCGSPASLSSKYSQYSYISNAPVSESDAVATFSVTCDRSAYVALDNVTISSNSPGVDTGAGSSALTTSTVFITRTATLTLQQSQTFTEIETTTVVRGSTLILTSTVPTVLYQTATLQPSEPATRTFNHTATQTATVQVGNVETKTLNFTGTKTTTLWNTATAIQAIAETKFFNVTVSEHLTTTSEFGFKATLFQTLNRTTTLYPNASLVYETITATTTQIFTETTISRLSQPAGTLTTTATLSLTTTAILSLTTTEPRETLPASTVITYLSGSIITLTLPRETESVPYTLPQATFTPLPETTYVTLTLEPSTITSYISVTLPAVTEYQTWTASALTETVQLTQTLPGETATFTLPPETFTLPAETATSILPPETFTLPAETATLTLPAETYTIPAETTSVYAPTITETYTPVIDFTSSTEVSSSEISSSSEEYIPSSTSEEPVFVPQPTDPDVPAVALASPTVIIGDIYGSPSRYDDVSLPVSLPFPITLYGRSSSNVRVSTNGVVGLTALNGEFSNRALPYYGYSNCQDGQVDNGAGGTVNDCFLETGALALWDGEFNGRVEPCRRLEADLMPSRHLYIRRGGCPQGDFKTCLTNIHLNRTQQGIYYEVTGTQPSRQVTFEFYLSHIQDPGQYYHYLIRFWEARWNIVSFQYLNVSDWGCSATVGVESQEAGLFQQYGNSQPTVYPGLQLTFDTGVSNSYVVDSPGDTSVPPQNCPGYNGGSEAIRQKKVAGVGARG</sequence>
<evidence type="ECO:0000256" key="2">
    <source>
        <dbReference type="SAM" id="SignalP"/>
    </source>
</evidence>
<accession>A0A3M6Z9I9</accession>